<keyword evidence="9" id="KW-1133">Transmembrane helix</keyword>
<keyword evidence="5" id="KW-0808">Transferase</keyword>
<comment type="subcellular location">
    <subcellularLocation>
        <location evidence="2">Membrane</location>
    </subcellularLocation>
</comment>
<keyword evidence="4" id="KW-0597">Phosphoprotein</keyword>
<dbReference type="InterPro" id="IPR050980">
    <property type="entry name" value="2C_sensor_his_kinase"/>
</dbReference>
<evidence type="ECO:0000313" key="12">
    <source>
        <dbReference type="EMBL" id="QDO97511.1"/>
    </source>
</evidence>
<name>A0A516H146_9PROT</name>
<dbReference type="InterPro" id="IPR005467">
    <property type="entry name" value="His_kinase_dom"/>
</dbReference>
<keyword evidence="9" id="KW-0472">Membrane</keyword>
<dbReference type="CDD" id="cd00075">
    <property type="entry name" value="HATPase"/>
    <property type="match status" value="1"/>
</dbReference>
<dbReference type="GO" id="GO:0016020">
    <property type="term" value="C:membrane"/>
    <property type="evidence" value="ECO:0007669"/>
    <property type="project" value="UniProtKB-SubCell"/>
</dbReference>
<dbReference type="InterPro" id="IPR004358">
    <property type="entry name" value="Sig_transdc_His_kin-like_C"/>
</dbReference>
<dbReference type="PANTHER" id="PTHR44936">
    <property type="entry name" value="SENSOR PROTEIN CREC"/>
    <property type="match status" value="1"/>
</dbReference>
<dbReference type="PROSITE" id="PS50885">
    <property type="entry name" value="HAMP"/>
    <property type="match status" value="1"/>
</dbReference>
<dbReference type="KEGG" id="fer:FNB15_09640"/>
<evidence type="ECO:0000259" key="10">
    <source>
        <dbReference type="PROSITE" id="PS50109"/>
    </source>
</evidence>
<protein>
    <recommendedName>
        <fullName evidence="3">histidine kinase</fullName>
        <ecNumber evidence="3">2.7.13.3</ecNumber>
    </recommendedName>
</protein>
<dbReference type="EMBL" id="CP041636">
    <property type="protein sequence ID" value="QDO97511.1"/>
    <property type="molecule type" value="Genomic_DNA"/>
</dbReference>
<feature type="transmembrane region" description="Helical" evidence="9">
    <location>
        <begin position="15"/>
        <end position="37"/>
    </location>
</feature>
<comment type="catalytic activity">
    <reaction evidence="1">
        <text>ATP + protein L-histidine = ADP + protein N-phospho-L-histidine.</text>
        <dbReference type="EC" id="2.7.13.3"/>
    </reaction>
</comment>
<keyword evidence="6" id="KW-0547">Nucleotide-binding</keyword>
<dbReference type="Gene3D" id="3.30.565.10">
    <property type="entry name" value="Histidine kinase-like ATPase, C-terminal domain"/>
    <property type="match status" value="1"/>
</dbReference>
<reference evidence="12 13" key="1">
    <citation type="submission" date="2019-07" db="EMBL/GenBank/DDBJ databases">
        <title>Genome sequencing for Ferrovibrio sp. K5.</title>
        <authorList>
            <person name="Park S.-J."/>
        </authorList>
    </citation>
    <scope>NUCLEOTIDE SEQUENCE [LARGE SCALE GENOMIC DNA]</scope>
    <source>
        <strain evidence="12 13">K5</strain>
    </source>
</reference>
<feature type="domain" description="Histidine kinase" evidence="10">
    <location>
        <begin position="280"/>
        <end position="502"/>
    </location>
</feature>
<dbReference type="PROSITE" id="PS50109">
    <property type="entry name" value="HIS_KIN"/>
    <property type="match status" value="1"/>
</dbReference>
<evidence type="ECO:0000256" key="6">
    <source>
        <dbReference type="ARBA" id="ARBA00022741"/>
    </source>
</evidence>
<dbReference type="OrthoDB" id="9805942at2"/>
<keyword evidence="9" id="KW-0812">Transmembrane</keyword>
<accession>A0A516H146</accession>
<evidence type="ECO:0000256" key="3">
    <source>
        <dbReference type="ARBA" id="ARBA00012438"/>
    </source>
</evidence>
<evidence type="ECO:0000256" key="5">
    <source>
        <dbReference type="ARBA" id="ARBA00022679"/>
    </source>
</evidence>
<dbReference type="PANTHER" id="PTHR44936:SF10">
    <property type="entry name" value="SENSOR PROTEIN RSTB"/>
    <property type="match status" value="1"/>
</dbReference>
<evidence type="ECO:0000313" key="13">
    <source>
        <dbReference type="Proteomes" id="UP000317496"/>
    </source>
</evidence>
<dbReference type="SUPFAM" id="SSF55874">
    <property type="entry name" value="ATPase domain of HSP90 chaperone/DNA topoisomerase II/histidine kinase"/>
    <property type="match status" value="1"/>
</dbReference>
<feature type="domain" description="HAMP" evidence="11">
    <location>
        <begin position="219"/>
        <end position="272"/>
    </location>
</feature>
<evidence type="ECO:0000256" key="2">
    <source>
        <dbReference type="ARBA" id="ARBA00004370"/>
    </source>
</evidence>
<dbReference type="AlphaFoldDB" id="A0A516H146"/>
<keyword evidence="7 12" id="KW-0418">Kinase</keyword>
<dbReference type="GO" id="GO:0005524">
    <property type="term" value="F:ATP binding"/>
    <property type="evidence" value="ECO:0007669"/>
    <property type="project" value="UniProtKB-KW"/>
</dbReference>
<keyword evidence="8" id="KW-0067">ATP-binding</keyword>
<dbReference type="GO" id="GO:0007165">
    <property type="term" value="P:signal transduction"/>
    <property type="evidence" value="ECO:0007669"/>
    <property type="project" value="InterPro"/>
</dbReference>
<evidence type="ECO:0000256" key="8">
    <source>
        <dbReference type="ARBA" id="ARBA00022840"/>
    </source>
</evidence>
<evidence type="ECO:0000259" key="11">
    <source>
        <dbReference type="PROSITE" id="PS50885"/>
    </source>
</evidence>
<dbReference type="InterPro" id="IPR036890">
    <property type="entry name" value="HATPase_C_sf"/>
</dbReference>
<dbReference type="PRINTS" id="PR00344">
    <property type="entry name" value="BCTRLSENSOR"/>
</dbReference>
<evidence type="ECO:0000256" key="9">
    <source>
        <dbReference type="SAM" id="Phobius"/>
    </source>
</evidence>
<evidence type="ECO:0000256" key="1">
    <source>
        <dbReference type="ARBA" id="ARBA00000085"/>
    </source>
</evidence>
<dbReference type="Gene3D" id="1.10.287.130">
    <property type="match status" value="1"/>
</dbReference>
<dbReference type="InterPro" id="IPR003594">
    <property type="entry name" value="HATPase_dom"/>
</dbReference>
<dbReference type="GO" id="GO:0004673">
    <property type="term" value="F:protein histidine kinase activity"/>
    <property type="evidence" value="ECO:0007669"/>
    <property type="project" value="UniProtKB-EC"/>
</dbReference>
<dbReference type="SMART" id="SM00387">
    <property type="entry name" value="HATPase_c"/>
    <property type="match status" value="1"/>
</dbReference>
<dbReference type="EC" id="2.7.13.3" evidence="3"/>
<keyword evidence="13" id="KW-1185">Reference proteome</keyword>
<dbReference type="InterPro" id="IPR003660">
    <property type="entry name" value="HAMP_dom"/>
</dbReference>
<sequence>MAEGSTQLHRLWRSLTVRALVVLALFIALPVVLYLTFRQADIDRQRLLLESIRVKGLTVGRVLEERLQRADMIPLFRLGEELARFQTEGVSLRLLFRPHESAPGAGFLYVASAPPVQPADLEDERMRLEASGVLAQLGESCAGDLPLALRVERADRVAELITSLTPVRTARGCWVLVISSNLTDEAEQRLGQPYWHAPEVQVAAAIYLIFAAIVLVIGFDLAHGLRRFAATARAVAERRIEGRFAQRNQIPELEPVANAFDRMEDSLRSTASELRAAAEESAHAFKTPLGTIRQAMVPLRTRVAGDDKRSQQALMAVDGALDKLDILVRASRNLDDSVADRLDPPREKVDLGALVEDVVDTFAADAAARNISLRPSIESEATAPLGGRLIADALGQVIENALSYAPGGSTVTVTLHRGTRRVLIVVADNGPGVEAALMPHIFDRHVSFRDRSRSDAAGGGTSGNFGLGLWVAKRNMESVGGTIEAANRRGGGFIVTLGLPLA</sequence>
<dbReference type="Proteomes" id="UP000317496">
    <property type="component" value="Chromosome"/>
</dbReference>
<evidence type="ECO:0000256" key="7">
    <source>
        <dbReference type="ARBA" id="ARBA00022777"/>
    </source>
</evidence>
<dbReference type="RefSeq" id="WP_144068492.1">
    <property type="nucleotide sequence ID" value="NZ_CP041636.1"/>
</dbReference>
<feature type="transmembrane region" description="Helical" evidence="9">
    <location>
        <begin position="202"/>
        <end position="222"/>
    </location>
</feature>
<evidence type="ECO:0000256" key="4">
    <source>
        <dbReference type="ARBA" id="ARBA00022553"/>
    </source>
</evidence>
<organism evidence="12 13">
    <name type="scientific">Ferrovibrio terrae</name>
    <dbReference type="NCBI Taxonomy" id="2594003"/>
    <lineage>
        <taxon>Bacteria</taxon>
        <taxon>Pseudomonadati</taxon>
        <taxon>Pseudomonadota</taxon>
        <taxon>Alphaproteobacteria</taxon>
        <taxon>Rhodospirillales</taxon>
        <taxon>Rhodospirillaceae</taxon>
        <taxon>Ferrovibrio</taxon>
    </lineage>
</organism>
<gene>
    <name evidence="12" type="ORF">FNB15_09640</name>
</gene>
<dbReference type="Pfam" id="PF02518">
    <property type="entry name" value="HATPase_c"/>
    <property type="match status" value="1"/>
</dbReference>
<proteinExistence type="predicted"/>